<dbReference type="InterPro" id="IPR016024">
    <property type="entry name" value="ARM-type_fold"/>
</dbReference>
<dbReference type="CDD" id="cd07064">
    <property type="entry name" value="AlkD_like_1"/>
    <property type="match status" value="1"/>
</dbReference>
<organism evidence="2 3">
    <name type="scientific">Eubacterium pyruvativorans</name>
    <dbReference type="NCBI Taxonomy" id="155865"/>
    <lineage>
        <taxon>Bacteria</taxon>
        <taxon>Bacillati</taxon>
        <taxon>Bacillota</taxon>
        <taxon>Clostridia</taxon>
        <taxon>Eubacteriales</taxon>
        <taxon>Eubacteriaceae</taxon>
        <taxon>Eubacterium</taxon>
    </lineage>
</organism>
<keyword evidence="1" id="KW-0472">Membrane</keyword>
<gene>
    <name evidence="2" type="ORF">SAMN05216508_1155</name>
</gene>
<dbReference type="PANTHER" id="PTHR34070">
    <property type="entry name" value="ARMADILLO-TYPE FOLD"/>
    <property type="match status" value="1"/>
</dbReference>
<evidence type="ECO:0000313" key="3">
    <source>
        <dbReference type="Proteomes" id="UP000198817"/>
    </source>
</evidence>
<accession>A0A1I7HBY4</accession>
<dbReference type="InterPro" id="IPR014825">
    <property type="entry name" value="DNA_alkylation"/>
</dbReference>
<dbReference type="AlphaFoldDB" id="A0A1I7HBY4"/>
<feature type="transmembrane region" description="Helical" evidence="1">
    <location>
        <begin position="32"/>
        <end position="52"/>
    </location>
</feature>
<reference evidence="2 3" key="1">
    <citation type="submission" date="2016-10" db="EMBL/GenBank/DDBJ databases">
        <authorList>
            <person name="de Groot N.N."/>
        </authorList>
    </citation>
    <scope>NUCLEOTIDE SEQUENCE [LARGE SCALE GENOMIC DNA]</scope>
    <source>
        <strain evidence="2 3">KHGC13</strain>
    </source>
</reference>
<dbReference type="Gene3D" id="1.25.40.290">
    <property type="entry name" value="ARM repeat domains"/>
    <property type="match status" value="1"/>
</dbReference>
<dbReference type="Proteomes" id="UP000198817">
    <property type="component" value="Unassembled WGS sequence"/>
</dbReference>
<dbReference type="EMBL" id="FPBT01000015">
    <property type="protein sequence ID" value="SFU58225.1"/>
    <property type="molecule type" value="Genomic_DNA"/>
</dbReference>
<sequence>MEVQKLLTGQILSLSGSSHLPGEAGRKLSGRLILFAAVVLYLVMLLLTTRVFHRIVTTELVLITGWAALEIARTLPYRKGITMTGTKQICQELDENFRAAANPDDAVHMAAYMRNQFAFYGIKAAARRACYKRILKEEMKKKEINWELLDLCWEDEHREMQYFVADYLFRLHKYLTVSDIPHLEKYLRSKQWWDSVDSLDEIIGNIEFPNPEVDQLMLRWSKDPDFWVHRAAIDHQRGRKENTNIDLLKSILVNNFGSKEFFINKAIGWALRDYSKTNPDWVRDFIREHRSEMAPLSVREGSKYV</sequence>
<name>A0A1I7HBY4_9FIRM</name>
<protein>
    <submittedName>
        <fullName evidence="2">3-methyladenine DNA glycosylase AlkD</fullName>
    </submittedName>
</protein>
<dbReference type="PANTHER" id="PTHR34070:SF1">
    <property type="entry name" value="DNA ALKYLATION REPAIR PROTEIN"/>
    <property type="match status" value="1"/>
</dbReference>
<evidence type="ECO:0000256" key="1">
    <source>
        <dbReference type="SAM" id="Phobius"/>
    </source>
</evidence>
<proteinExistence type="predicted"/>
<dbReference type="SUPFAM" id="SSF48371">
    <property type="entry name" value="ARM repeat"/>
    <property type="match status" value="1"/>
</dbReference>
<keyword evidence="1" id="KW-0812">Transmembrane</keyword>
<dbReference type="Gene3D" id="1.20.1660.10">
    <property type="entry name" value="Hypothetical protein (EF3068)"/>
    <property type="match status" value="1"/>
</dbReference>
<evidence type="ECO:0000313" key="2">
    <source>
        <dbReference type="EMBL" id="SFU58225.1"/>
    </source>
</evidence>
<dbReference type="Pfam" id="PF08713">
    <property type="entry name" value="DNA_alkylation"/>
    <property type="match status" value="1"/>
</dbReference>
<keyword evidence="3" id="KW-1185">Reference proteome</keyword>
<dbReference type="RefSeq" id="WP_242935101.1">
    <property type="nucleotide sequence ID" value="NZ_FOWF01000016.1"/>
</dbReference>
<keyword evidence="1" id="KW-1133">Transmembrane helix</keyword>